<dbReference type="SUPFAM" id="SSF109604">
    <property type="entry name" value="HD-domain/PDEase-like"/>
    <property type="match status" value="1"/>
</dbReference>
<dbReference type="Gene3D" id="1.10.3210.10">
    <property type="entry name" value="Hypothetical protein af1432"/>
    <property type="match status" value="1"/>
</dbReference>
<dbReference type="RefSeq" id="WP_353544474.1">
    <property type="nucleotide sequence ID" value="NZ_BAABRN010000146.1"/>
</dbReference>
<dbReference type="PANTHER" id="PTHR46246:SF1">
    <property type="entry name" value="GUANOSINE-3',5'-BIS(DIPHOSPHATE) 3'-PYROPHOSPHOHYDROLASE MESH1"/>
    <property type="match status" value="1"/>
</dbReference>
<keyword evidence="3" id="KW-1185">Reference proteome</keyword>
<accession>A0ABP9VH23</accession>
<protein>
    <recommendedName>
        <fullName evidence="1">HD/PDEase domain-containing protein</fullName>
    </recommendedName>
</protein>
<dbReference type="EMBL" id="BAABRN010000146">
    <property type="protein sequence ID" value="GAA5504512.1"/>
    <property type="molecule type" value="Genomic_DNA"/>
</dbReference>
<evidence type="ECO:0000313" key="2">
    <source>
        <dbReference type="EMBL" id="GAA5504512.1"/>
    </source>
</evidence>
<proteinExistence type="predicted"/>
<dbReference type="Pfam" id="PF13328">
    <property type="entry name" value="HD_4"/>
    <property type="match status" value="1"/>
</dbReference>
<feature type="domain" description="HD/PDEase" evidence="1">
    <location>
        <begin position="29"/>
        <end position="149"/>
    </location>
</feature>
<dbReference type="SMART" id="SM00471">
    <property type="entry name" value="HDc"/>
    <property type="match status" value="1"/>
</dbReference>
<dbReference type="InterPro" id="IPR052194">
    <property type="entry name" value="MESH1"/>
</dbReference>
<sequence length="194" mass="21405">MAQPLLTDRFTKALTVAHEWHAPQKRKGTETPYISHLLGVASIALEFGANEDQAIAALLHDALEDGPEFTGRDASDLRQEIAKQFGERVALMVEGATDATPKAGETKAPWAERKSDYLKVLINKEADMLLVSASDKLHNARTILTDVMTAEDSAGVQAFFGRFSQGQEGTLQYYRRLVDTSVPDNSIFLTLQRE</sequence>
<dbReference type="PANTHER" id="PTHR46246">
    <property type="entry name" value="GUANOSINE-3',5'-BIS(DIPHOSPHATE) 3'-PYROPHOSPHOHYDROLASE MESH1"/>
    <property type="match status" value="1"/>
</dbReference>
<dbReference type="Proteomes" id="UP001458946">
    <property type="component" value="Unassembled WGS sequence"/>
</dbReference>
<gene>
    <name evidence="2" type="ORF">Dxin01_04287</name>
</gene>
<evidence type="ECO:0000313" key="3">
    <source>
        <dbReference type="Proteomes" id="UP001458946"/>
    </source>
</evidence>
<reference evidence="2 3" key="1">
    <citation type="submission" date="2024-02" db="EMBL/GenBank/DDBJ databases">
        <title>Deinococcus xinjiangensis NBRC 107630.</title>
        <authorList>
            <person name="Ichikawa N."/>
            <person name="Katano-Makiyama Y."/>
            <person name="Hidaka K."/>
        </authorList>
    </citation>
    <scope>NUCLEOTIDE SEQUENCE [LARGE SCALE GENOMIC DNA]</scope>
    <source>
        <strain evidence="2 3">NBRC 107630</strain>
    </source>
</reference>
<name>A0ABP9VH23_9DEIO</name>
<organism evidence="2 3">
    <name type="scientific">Deinococcus xinjiangensis</name>
    <dbReference type="NCBI Taxonomy" id="457454"/>
    <lineage>
        <taxon>Bacteria</taxon>
        <taxon>Thermotogati</taxon>
        <taxon>Deinococcota</taxon>
        <taxon>Deinococci</taxon>
        <taxon>Deinococcales</taxon>
        <taxon>Deinococcaceae</taxon>
        <taxon>Deinococcus</taxon>
    </lineage>
</organism>
<evidence type="ECO:0000259" key="1">
    <source>
        <dbReference type="SMART" id="SM00471"/>
    </source>
</evidence>
<dbReference type="InterPro" id="IPR003607">
    <property type="entry name" value="HD/PDEase_dom"/>
</dbReference>
<comment type="caution">
    <text evidence="2">The sequence shown here is derived from an EMBL/GenBank/DDBJ whole genome shotgun (WGS) entry which is preliminary data.</text>
</comment>